<accession>A0ABW5PAS5</accession>
<reference evidence="2" key="1">
    <citation type="journal article" date="2019" name="Int. J. Syst. Evol. Microbiol.">
        <title>The Global Catalogue of Microorganisms (GCM) 10K type strain sequencing project: providing services to taxonomists for standard genome sequencing and annotation.</title>
        <authorList>
            <consortium name="The Broad Institute Genomics Platform"/>
            <consortium name="The Broad Institute Genome Sequencing Center for Infectious Disease"/>
            <person name="Wu L."/>
            <person name="Ma J."/>
        </authorList>
    </citation>
    <scope>NUCLEOTIDE SEQUENCE [LARGE SCALE GENOMIC DNA]</scope>
    <source>
        <strain evidence="2">KCTC 3950</strain>
    </source>
</reference>
<dbReference type="EMBL" id="JBHUME010000005">
    <property type="protein sequence ID" value="MFD2611608.1"/>
    <property type="molecule type" value="Genomic_DNA"/>
</dbReference>
<organism evidence="1 2">
    <name type="scientific">Paenibacillus gansuensis</name>
    <dbReference type="NCBI Taxonomy" id="306542"/>
    <lineage>
        <taxon>Bacteria</taxon>
        <taxon>Bacillati</taxon>
        <taxon>Bacillota</taxon>
        <taxon>Bacilli</taxon>
        <taxon>Bacillales</taxon>
        <taxon>Paenibacillaceae</taxon>
        <taxon>Paenibacillus</taxon>
    </lineage>
</organism>
<keyword evidence="2" id="KW-1185">Reference proteome</keyword>
<dbReference type="RefSeq" id="WP_377600437.1">
    <property type="nucleotide sequence ID" value="NZ_JBHUME010000005.1"/>
</dbReference>
<name>A0ABW5PAS5_9BACL</name>
<evidence type="ECO:0000313" key="1">
    <source>
        <dbReference type="EMBL" id="MFD2611608.1"/>
    </source>
</evidence>
<sequence length="108" mass="12916">MEIEFSWRQIEQDKIGLDMPGFHWCSHGRVLTIYLVESESIVMIHGEMPGVKQYDVLIFDETEYISNRFYPNKKRVETIPQEERYQIQQSLVNWLEDRGIRHDIKVGT</sequence>
<gene>
    <name evidence="1" type="ORF">ACFSUF_04140</name>
</gene>
<proteinExistence type="predicted"/>
<evidence type="ECO:0000313" key="2">
    <source>
        <dbReference type="Proteomes" id="UP001597541"/>
    </source>
</evidence>
<dbReference type="Proteomes" id="UP001597541">
    <property type="component" value="Unassembled WGS sequence"/>
</dbReference>
<comment type="caution">
    <text evidence="1">The sequence shown here is derived from an EMBL/GenBank/DDBJ whole genome shotgun (WGS) entry which is preliminary data.</text>
</comment>
<protein>
    <submittedName>
        <fullName evidence="1">Uncharacterized protein</fullName>
    </submittedName>
</protein>